<protein>
    <recommendedName>
        <fullName evidence="4">Dickkopf N-terminal cysteine-rich domain-containing protein</fullName>
    </recommendedName>
</protein>
<keyword evidence="3" id="KW-1185">Reference proteome</keyword>
<organism evidence="2 3">
    <name type="scientific">Polyangium spumosum</name>
    <dbReference type="NCBI Taxonomy" id="889282"/>
    <lineage>
        <taxon>Bacteria</taxon>
        <taxon>Pseudomonadati</taxon>
        <taxon>Myxococcota</taxon>
        <taxon>Polyangia</taxon>
        <taxon>Polyangiales</taxon>
        <taxon>Polyangiaceae</taxon>
        <taxon>Polyangium</taxon>
    </lineage>
</organism>
<reference evidence="2 3" key="1">
    <citation type="submission" date="2019-10" db="EMBL/GenBank/DDBJ databases">
        <title>A soil myxobacterium in the family Polyangiaceae.</title>
        <authorList>
            <person name="Li Y."/>
            <person name="Wang J."/>
        </authorList>
    </citation>
    <scope>NUCLEOTIDE SEQUENCE [LARGE SCALE GENOMIC DNA]</scope>
    <source>
        <strain evidence="2 3">DSM 14734</strain>
    </source>
</reference>
<dbReference type="EMBL" id="WJIE01000006">
    <property type="protein sequence ID" value="MRG94368.1"/>
    <property type="molecule type" value="Genomic_DNA"/>
</dbReference>
<dbReference type="Proteomes" id="UP000440224">
    <property type="component" value="Unassembled WGS sequence"/>
</dbReference>
<accession>A0A6N7PQM6</accession>
<proteinExistence type="predicted"/>
<evidence type="ECO:0000256" key="1">
    <source>
        <dbReference type="SAM" id="SignalP"/>
    </source>
</evidence>
<keyword evidence="1" id="KW-0732">Signal</keyword>
<evidence type="ECO:0008006" key="4">
    <source>
        <dbReference type="Google" id="ProtNLM"/>
    </source>
</evidence>
<evidence type="ECO:0000313" key="3">
    <source>
        <dbReference type="Proteomes" id="UP000440224"/>
    </source>
</evidence>
<evidence type="ECO:0000313" key="2">
    <source>
        <dbReference type="EMBL" id="MRG94368.1"/>
    </source>
</evidence>
<dbReference type="AlphaFoldDB" id="A0A6N7PQM6"/>
<feature type="signal peptide" evidence="1">
    <location>
        <begin position="1"/>
        <end position="18"/>
    </location>
</feature>
<feature type="chain" id="PRO_5026762149" description="Dickkopf N-terminal cysteine-rich domain-containing protein" evidence="1">
    <location>
        <begin position="19"/>
        <end position="434"/>
    </location>
</feature>
<comment type="caution">
    <text evidence="2">The sequence shown here is derived from an EMBL/GenBank/DDBJ whole genome shotgun (WGS) entry which is preliminary data.</text>
</comment>
<dbReference type="RefSeq" id="WP_153821229.1">
    <property type="nucleotide sequence ID" value="NZ_WJIE01000006.1"/>
</dbReference>
<dbReference type="OrthoDB" id="5489003at2"/>
<name>A0A6N7PQM6_9BACT</name>
<gene>
    <name evidence="2" type="ORF">GF068_20940</name>
</gene>
<sequence>MRSILAFLFVASLLPACSDPAPTDPRNDPDKPNEPVALVCGLMRAACEKQVACGHPILNNTPGDVDACLEAQRCESVVDVLASPDVVVDAGAVEACEAAIEAASCGALAAQGLSIDPSCEHYLVGTRGEGESCRGGAVSDCEAGLACVFEGDTCPGTCTRAPERCTEGSCGPDAFCASNGTCEARAQVGEACDETQLDFSNLGDEPCVAGAHCDNFVCVADLDAGASCAGKSPRACGEGAACLCEDPASCASEADYACRPARAEGEPCNMAFDCADGLFCNFDDEGRCAARGGLGAACGGSFGACQHPLECVDGTCAGEEPIAAELPLLEEGQSCVESGSCPLGTACTCDNENCTEKRCLPAPGLGESCEALMLANVTPFACAEGLCDILAGYTCVLPAAAGEPCPVDGLTLACASLVCTGGKCASMEETRCEE</sequence>